<reference evidence="2" key="1">
    <citation type="submission" date="2022-11" db="UniProtKB">
        <authorList>
            <consortium name="WormBaseParasite"/>
        </authorList>
    </citation>
    <scope>IDENTIFICATION</scope>
</reference>
<accession>A0A915JSW6</accession>
<name>A0A915JSW6_ROMCU</name>
<dbReference type="AlphaFoldDB" id="A0A915JSW6"/>
<protein>
    <submittedName>
        <fullName evidence="2">Titin</fullName>
    </submittedName>
</protein>
<dbReference type="Proteomes" id="UP000887565">
    <property type="component" value="Unplaced"/>
</dbReference>
<proteinExistence type="predicted"/>
<organism evidence="1 2">
    <name type="scientific">Romanomermis culicivorax</name>
    <name type="common">Nematode worm</name>
    <dbReference type="NCBI Taxonomy" id="13658"/>
    <lineage>
        <taxon>Eukaryota</taxon>
        <taxon>Metazoa</taxon>
        <taxon>Ecdysozoa</taxon>
        <taxon>Nematoda</taxon>
        <taxon>Enoplea</taxon>
        <taxon>Dorylaimia</taxon>
        <taxon>Mermithida</taxon>
        <taxon>Mermithoidea</taxon>
        <taxon>Mermithidae</taxon>
        <taxon>Romanomermis</taxon>
    </lineage>
</organism>
<evidence type="ECO:0000313" key="1">
    <source>
        <dbReference type="Proteomes" id="UP000887565"/>
    </source>
</evidence>
<keyword evidence="1" id="KW-1185">Reference proteome</keyword>
<dbReference type="WBParaSite" id="nRc.2.0.1.t29164-RA">
    <property type="protein sequence ID" value="nRc.2.0.1.t29164-RA"/>
    <property type="gene ID" value="nRc.2.0.1.g29164"/>
</dbReference>
<sequence length="136" mass="15338">DHTVKISPVKANSIANQISPILYYFWSSTVKEGRKIKADIHQHLERLKIDDKVASSNEYILGTELISQDMYGLETTTIGDETTERQIMLRQPKPEMAHETDKAEKPTVVIVAENPPPPQMTTVVEESGESDYIVEI</sequence>
<evidence type="ECO:0000313" key="2">
    <source>
        <dbReference type="WBParaSite" id="nRc.2.0.1.t29164-RA"/>
    </source>
</evidence>